<accession>A0A6A6V5M6</accession>
<sequence>MQWKRCTGKGGSSCSNVNGELVIDANWRWLHEKGGYKNCYDGNKWDTTLCKDNKSCTQNCAIEGADYRGTYGITVGTDSLTLKFITEGQYSTNIGSRLYLMKDTNNYEMFKLMGNEFTFDVDLSQLPCGLNGALYFVSMPQKGHGTPGAKYGTAVSNLCAGYCDAQCARDLKYINGEANAEGWTPSSNDPNAGVGKKGACCAEMDVWEANSISTALTPHSCQPEGYSVCEDDTCGGTYSLDRYAGSCDPNGCDFNPYRVGVKDYYGKGMTVDTSKKMTVVTQFIGSGSNLQELKRFYVQNGKVIANPEPTIPGMTGNSITQEWCDREQEIFQEEVYPFNKWGGMASMGKGIDMGMVLVMSLWDDHYANMLWLDSSYPTNADPDKPGVARGSCSTDSGVPADVEADHPNAQVTFSNIRFGPIGSTFAQPAGT</sequence>
<gene>
    <name evidence="10" type="ORF">M011DRAFT_448430</name>
</gene>
<keyword evidence="7 9" id="KW-0326">Glycosidase</keyword>
<keyword evidence="5 9" id="KW-0136">Cellulose degradation</keyword>
<evidence type="ECO:0000256" key="3">
    <source>
        <dbReference type="ARBA" id="ARBA00022729"/>
    </source>
</evidence>
<evidence type="ECO:0000256" key="8">
    <source>
        <dbReference type="ARBA" id="ARBA00023326"/>
    </source>
</evidence>
<evidence type="ECO:0000256" key="9">
    <source>
        <dbReference type="RuleBase" id="RU361164"/>
    </source>
</evidence>
<dbReference type="Gene3D" id="2.70.100.10">
    <property type="entry name" value="Glycoside hydrolase, family 7, domain"/>
    <property type="match status" value="1"/>
</dbReference>
<dbReference type="AlphaFoldDB" id="A0A6A6V5M6"/>
<dbReference type="GO" id="GO:0016162">
    <property type="term" value="F:cellulose 1,4-beta-cellobiosidase activity"/>
    <property type="evidence" value="ECO:0007669"/>
    <property type="project" value="UniProtKB-EC"/>
</dbReference>
<dbReference type="GO" id="GO:0030245">
    <property type="term" value="P:cellulose catabolic process"/>
    <property type="evidence" value="ECO:0007669"/>
    <property type="project" value="UniProtKB-KW"/>
</dbReference>
<dbReference type="InterPro" id="IPR001722">
    <property type="entry name" value="Glyco_hydro_7"/>
</dbReference>
<keyword evidence="8 9" id="KW-0624">Polysaccharide degradation</keyword>
<proteinExistence type="inferred from homology"/>
<dbReference type="PANTHER" id="PTHR33753:SF2">
    <property type="entry name" value="GLYCOSIDE HYDROLASE FAMILY 7 PROTEIN"/>
    <property type="match status" value="1"/>
</dbReference>
<evidence type="ECO:0000256" key="4">
    <source>
        <dbReference type="ARBA" id="ARBA00022801"/>
    </source>
</evidence>
<organism evidence="10 11">
    <name type="scientific">Sporormia fimetaria CBS 119925</name>
    <dbReference type="NCBI Taxonomy" id="1340428"/>
    <lineage>
        <taxon>Eukaryota</taxon>
        <taxon>Fungi</taxon>
        <taxon>Dikarya</taxon>
        <taxon>Ascomycota</taxon>
        <taxon>Pezizomycotina</taxon>
        <taxon>Dothideomycetes</taxon>
        <taxon>Pleosporomycetidae</taxon>
        <taxon>Pleosporales</taxon>
        <taxon>Sporormiaceae</taxon>
        <taxon>Sporormia</taxon>
    </lineage>
</organism>
<evidence type="ECO:0000313" key="11">
    <source>
        <dbReference type="Proteomes" id="UP000799440"/>
    </source>
</evidence>
<dbReference type="SUPFAM" id="SSF49899">
    <property type="entry name" value="Concanavalin A-like lectins/glucanases"/>
    <property type="match status" value="1"/>
</dbReference>
<keyword evidence="6" id="KW-0119">Carbohydrate metabolism</keyword>
<dbReference type="InterPro" id="IPR013320">
    <property type="entry name" value="ConA-like_dom_sf"/>
</dbReference>
<dbReference type="EC" id="3.2.1.-" evidence="9"/>
<protein>
    <recommendedName>
        <fullName evidence="9">Glucanase</fullName>
        <ecNumber evidence="9">3.2.1.-</ecNumber>
    </recommendedName>
</protein>
<reference evidence="10" key="1">
    <citation type="journal article" date="2020" name="Stud. Mycol.">
        <title>101 Dothideomycetes genomes: a test case for predicting lifestyles and emergence of pathogens.</title>
        <authorList>
            <person name="Haridas S."/>
            <person name="Albert R."/>
            <person name="Binder M."/>
            <person name="Bloem J."/>
            <person name="Labutti K."/>
            <person name="Salamov A."/>
            <person name="Andreopoulos B."/>
            <person name="Baker S."/>
            <person name="Barry K."/>
            <person name="Bills G."/>
            <person name="Bluhm B."/>
            <person name="Cannon C."/>
            <person name="Castanera R."/>
            <person name="Culley D."/>
            <person name="Daum C."/>
            <person name="Ezra D."/>
            <person name="Gonzalez J."/>
            <person name="Henrissat B."/>
            <person name="Kuo A."/>
            <person name="Liang C."/>
            <person name="Lipzen A."/>
            <person name="Lutzoni F."/>
            <person name="Magnuson J."/>
            <person name="Mondo S."/>
            <person name="Nolan M."/>
            <person name="Ohm R."/>
            <person name="Pangilinan J."/>
            <person name="Park H.-J."/>
            <person name="Ramirez L."/>
            <person name="Alfaro M."/>
            <person name="Sun H."/>
            <person name="Tritt A."/>
            <person name="Yoshinaga Y."/>
            <person name="Zwiers L.-H."/>
            <person name="Turgeon B."/>
            <person name="Goodwin S."/>
            <person name="Spatafora J."/>
            <person name="Crous P."/>
            <person name="Grigoriev I."/>
        </authorList>
    </citation>
    <scope>NUCLEOTIDE SEQUENCE</scope>
    <source>
        <strain evidence="10">CBS 119925</strain>
    </source>
</reference>
<evidence type="ECO:0000256" key="1">
    <source>
        <dbReference type="ARBA" id="ARBA00001641"/>
    </source>
</evidence>
<dbReference type="OrthoDB" id="412382at2759"/>
<evidence type="ECO:0000256" key="2">
    <source>
        <dbReference type="ARBA" id="ARBA00006044"/>
    </source>
</evidence>
<evidence type="ECO:0000256" key="5">
    <source>
        <dbReference type="ARBA" id="ARBA00023001"/>
    </source>
</evidence>
<evidence type="ECO:0000256" key="6">
    <source>
        <dbReference type="ARBA" id="ARBA00023277"/>
    </source>
</evidence>
<dbReference type="FunFam" id="2.70.100.10:FF:000001">
    <property type="entry name" value="Glucanase"/>
    <property type="match status" value="1"/>
</dbReference>
<keyword evidence="3" id="KW-0732">Signal</keyword>
<dbReference type="InterPro" id="IPR037019">
    <property type="entry name" value="Glyco_hydro_7_sf"/>
</dbReference>
<dbReference type="PRINTS" id="PR00734">
    <property type="entry name" value="GLHYDRLASE7"/>
</dbReference>
<name>A0A6A6V5M6_9PLEO</name>
<evidence type="ECO:0000256" key="7">
    <source>
        <dbReference type="ARBA" id="ARBA00023295"/>
    </source>
</evidence>
<dbReference type="PANTHER" id="PTHR33753">
    <property type="entry name" value="1,4-BETA-D-GLUCAN CELLOBIOHYDROLASE B"/>
    <property type="match status" value="1"/>
</dbReference>
<dbReference type="EMBL" id="MU006585">
    <property type="protein sequence ID" value="KAF2745024.1"/>
    <property type="molecule type" value="Genomic_DNA"/>
</dbReference>
<dbReference type="Pfam" id="PF00840">
    <property type="entry name" value="Glyco_hydro_7"/>
    <property type="match status" value="1"/>
</dbReference>
<comment type="similarity">
    <text evidence="2 9">Belongs to the glycosyl hydrolase 7 (cellulase C) family.</text>
</comment>
<comment type="catalytic activity">
    <reaction evidence="1">
        <text>Hydrolysis of (1-&gt;4)-beta-D-glucosidic linkages in cellulose and cellotetraose, releasing cellobiose from the non-reducing ends of the chains.</text>
        <dbReference type="EC" id="3.2.1.91"/>
    </reaction>
</comment>
<evidence type="ECO:0000313" key="10">
    <source>
        <dbReference type="EMBL" id="KAF2745024.1"/>
    </source>
</evidence>
<keyword evidence="4 9" id="KW-0378">Hydrolase</keyword>
<dbReference type="Proteomes" id="UP000799440">
    <property type="component" value="Unassembled WGS sequence"/>
</dbReference>
<keyword evidence="11" id="KW-1185">Reference proteome</keyword>
<dbReference type="CDD" id="cd07999">
    <property type="entry name" value="GH7_CBH_EG"/>
    <property type="match status" value="1"/>
</dbReference>